<evidence type="ECO:0000256" key="1">
    <source>
        <dbReference type="SAM" id="Phobius"/>
    </source>
</evidence>
<proteinExistence type="predicted"/>
<protein>
    <submittedName>
        <fullName evidence="2">Uncharacterized protein</fullName>
    </submittedName>
</protein>
<accession>A0A382GMZ9</accession>
<sequence>MQEEKSVLRERAGVFAIYLVVLFINAFVDLGHKIIIQNTIFMIYGEQTQLILTAIVNAMILVPFILLFTLSG</sequence>
<name>A0A382GMZ9_9ZZZZ</name>
<dbReference type="AlphaFoldDB" id="A0A382GMZ9"/>
<gene>
    <name evidence="2" type="ORF">METZ01_LOCUS229352</name>
</gene>
<evidence type="ECO:0000313" key="2">
    <source>
        <dbReference type="EMBL" id="SVB76498.1"/>
    </source>
</evidence>
<keyword evidence="1" id="KW-0472">Membrane</keyword>
<dbReference type="EMBL" id="UINC01056450">
    <property type="protein sequence ID" value="SVB76498.1"/>
    <property type="molecule type" value="Genomic_DNA"/>
</dbReference>
<reference evidence="2" key="1">
    <citation type="submission" date="2018-05" db="EMBL/GenBank/DDBJ databases">
        <authorList>
            <person name="Lanie J.A."/>
            <person name="Ng W.-L."/>
            <person name="Kazmierczak K.M."/>
            <person name="Andrzejewski T.M."/>
            <person name="Davidsen T.M."/>
            <person name="Wayne K.J."/>
            <person name="Tettelin H."/>
            <person name="Glass J.I."/>
            <person name="Rusch D."/>
            <person name="Podicherti R."/>
            <person name="Tsui H.-C.T."/>
            <person name="Winkler M.E."/>
        </authorList>
    </citation>
    <scope>NUCLEOTIDE SEQUENCE</scope>
</reference>
<feature type="transmembrane region" description="Helical" evidence="1">
    <location>
        <begin position="12"/>
        <end position="30"/>
    </location>
</feature>
<feature type="non-terminal residue" evidence="2">
    <location>
        <position position="72"/>
    </location>
</feature>
<keyword evidence="1" id="KW-1133">Transmembrane helix</keyword>
<organism evidence="2">
    <name type="scientific">marine metagenome</name>
    <dbReference type="NCBI Taxonomy" id="408172"/>
    <lineage>
        <taxon>unclassified sequences</taxon>
        <taxon>metagenomes</taxon>
        <taxon>ecological metagenomes</taxon>
    </lineage>
</organism>
<keyword evidence="1" id="KW-0812">Transmembrane</keyword>
<feature type="transmembrane region" description="Helical" evidence="1">
    <location>
        <begin position="50"/>
        <end position="70"/>
    </location>
</feature>